<name>A0ABR8KMA4_9NOSO</name>
<dbReference type="PROSITE" id="PS51272">
    <property type="entry name" value="SLH"/>
    <property type="match status" value="1"/>
</dbReference>
<evidence type="ECO:0000256" key="1">
    <source>
        <dbReference type="ARBA" id="ARBA00008769"/>
    </source>
</evidence>
<comment type="caution">
    <text evidence="5">The sequence shown here is derived from an EMBL/GenBank/DDBJ whole genome shotgun (WGS) entry which is preliminary data.</text>
</comment>
<proteinExistence type="inferred from homology"/>
<dbReference type="PANTHER" id="PTHR43308">
    <property type="entry name" value="OUTER MEMBRANE PROTEIN ALPHA-RELATED"/>
    <property type="match status" value="1"/>
</dbReference>
<dbReference type="Gene3D" id="2.40.160.180">
    <property type="entry name" value="Carbohydrate-selective porin OprB"/>
    <property type="match status" value="1"/>
</dbReference>
<dbReference type="InterPro" id="IPR051465">
    <property type="entry name" value="Cell_Envelope_Struct_Comp"/>
</dbReference>
<dbReference type="InterPro" id="IPR007049">
    <property type="entry name" value="Carb-sel_porin_OprB"/>
</dbReference>
<keyword evidence="3" id="KW-0175">Coiled coil</keyword>
<dbReference type="InterPro" id="IPR047684">
    <property type="entry name" value="Por_som-like"/>
</dbReference>
<dbReference type="InterPro" id="IPR038673">
    <property type="entry name" value="OprB_sf"/>
</dbReference>
<dbReference type="RefSeq" id="WP_190960331.1">
    <property type="nucleotide sequence ID" value="NZ_JACJTU010000128.1"/>
</dbReference>
<evidence type="ECO:0000259" key="4">
    <source>
        <dbReference type="PROSITE" id="PS51272"/>
    </source>
</evidence>
<evidence type="ECO:0000313" key="6">
    <source>
        <dbReference type="Proteomes" id="UP000637383"/>
    </source>
</evidence>
<dbReference type="InterPro" id="IPR001119">
    <property type="entry name" value="SLH_dom"/>
</dbReference>
<dbReference type="Pfam" id="PF04966">
    <property type="entry name" value="OprB"/>
    <property type="match status" value="1"/>
</dbReference>
<gene>
    <name evidence="5" type="ORF">H6H03_39530</name>
</gene>
<evidence type="ECO:0000313" key="5">
    <source>
        <dbReference type="EMBL" id="MBD2739859.1"/>
    </source>
</evidence>
<protein>
    <submittedName>
        <fullName evidence="5">Iron uptake porin</fullName>
    </submittedName>
</protein>
<comment type="similarity">
    <text evidence="1 2">Belongs to the OprB family.</text>
</comment>
<organism evidence="5 6">
    <name type="scientific">Nostoc paludosum FACHB-159</name>
    <dbReference type="NCBI Taxonomy" id="2692908"/>
    <lineage>
        <taxon>Bacteria</taxon>
        <taxon>Bacillati</taxon>
        <taxon>Cyanobacteriota</taxon>
        <taxon>Cyanophyceae</taxon>
        <taxon>Nostocales</taxon>
        <taxon>Nostocaceae</taxon>
        <taxon>Nostoc</taxon>
    </lineage>
</organism>
<sequence>MQNYWFANFHILGCLSVLSFVILNHATPSLAKTVESLTFEKKLSFVTPTSITQLIPESIPQESNATLQGQVTSVNQLDDVQPTDWAFQVLQSLISRYNILTGYPAQTFRGDVSRQAALHLRPMTRDEFALALNITLKQIGEQIAQGTGSRISRDDLETLQRLQEEFSGELSKLQERVDGLAARTAKLEASQFSTTTTLSGIVVFGVTGGGFSGDRIVDVTSREIATKDPNLTFLYRATLDFTTSFNGTDALELWLEIGSNGADDNAAGLLEPSFGSVLDYSAKPPVEEFGVSRLNYTFSLSEDLTLSLGPVISLTDYVDLNRYANVSFLDFSTQALVNNYILFPVQGLGAGAAIRWNPNEGAFTARAAYVAASASRSKIESSSPVPGIFSLGYILYPNGRGEGGLFGDPYQGIIELEYAPSRRFALRLQYTSGSILGGNFDVFGANLELTLSDRFAVFGRYGYGSYADTAFGDLKPSYWMAGVAFQDLFIENALAGIAVGQPFIASEIGDLTQTNFEAFYNFPINDNIRVTPVFQVITNPANQSVNGTILTGTLRTVFSF</sequence>
<keyword evidence="6" id="KW-1185">Reference proteome</keyword>
<evidence type="ECO:0000256" key="3">
    <source>
        <dbReference type="SAM" id="Coils"/>
    </source>
</evidence>
<dbReference type="EMBL" id="JACJTU010000128">
    <property type="protein sequence ID" value="MBD2739859.1"/>
    <property type="molecule type" value="Genomic_DNA"/>
</dbReference>
<dbReference type="Proteomes" id="UP000637383">
    <property type="component" value="Unassembled WGS sequence"/>
</dbReference>
<accession>A0ABR8KMA4</accession>
<dbReference type="PANTHER" id="PTHR43308:SF1">
    <property type="entry name" value="OUTER MEMBRANE PROTEIN ALPHA"/>
    <property type="match status" value="1"/>
</dbReference>
<reference evidence="5 6" key="1">
    <citation type="journal article" date="2020" name="ISME J.">
        <title>Comparative genomics reveals insights into cyanobacterial evolution and habitat adaptation.</title>
        <authorList>
            <person name="Chen M.Y."/>
            <person name="Teng W.K."/>
            <person name="Zhao L."/>
            <person name="Hu C.X."/>
            <person name="Zhou Y.K."/>
            <person name="Han B.P."/>
            <person name="Song L.R."/>
            <person name="Shu W.S."/>
        </authorList>
    </citation>
    <scope>NUCLEOTIDE SEQUENCE [LARGE SCALE GENOMIC DNA]</scope>
    <source>
        <strain evidence="5 6">FACHB-159</strain>
    </source>
</reference>
<feature type="coiled-coil region" evidence="3">
    <location>
        <begin position="156"/>
        <end position="190"/>
    </location>
</feature>
<dbReference type="NCBIfam" id="NF033921">
    <property type="entry name" value="por_somb"/>
    <property type="match status" value="1"/>
</dbReference>
<evidence type="ECO:0000256" key="2">
    <source>
        <dbReference type="RuleBase" id="RU363072"/>
    </source>
</evidence>
<feature type="domain" description="SLH" evidence="4">
    <location>
        <begin position="73"/>
        <end position="146"/>
    </location>
</feature>